<keyword evidence="2" id="KW-0560">Oxidoreductase</keyword>
<gene>
    <name evidence="4" type="ORF">ANCCAN_06471</name>
</gene>
<keyword evidence="5" id="KW-1185">Reference proteome</keyword>
<dbReference type="InterPro" id="IPR001155">
    <property type="entry name" value="OxRdtase_FMN_N"/>
</dbReference>
<dbReference type="GO" id="GO:0016491">
    <property type="term" value="F:oxidoreductase activity"/>
    <property type="evidence" value="ECO:0007669"/>
    <property type="project" value="UniProtKB-KW"/>
</dbReference>
<feature type="domain" description="NADH:flavin oxidoreductase/NADH oxidase N-terminal" evidence="3">
    <location>
        <begin position="18"/>
        <end position="375"/>
    </location>
</feature>
<dbReference type="Proteomes" id="UP000252519">
    <property type="component" value="Unassembled WGS sequence"/>
</dbReference>
<organism evidence="4 5">
    <name type="scientific">Ancylostoma caninum</name>
    <name type="common">Dog hookworm</name>
    <dbReference type="NCBI Taxonomy" id="29170"/>
    <lineage>
        <taxon>Eukaryota</taxon>
        <taxon>Metazoa</taxon>
        <taxon>Ecdysozoa</taxon>
        <taxon>Nematoda</taxon>
        <taxon>Chromadorea</taxon>
        <taxon>Rhabditida</taxon>
        <taxon>Rhabditina</taxon>
        <taxon>Rhabditomorpha</taxon>
        <taxon>Strongyloidea</taxon>
        <taxon>Ancylostomatidae</taxon>
        <taxon>Ancylostomatinae</taxon>
        <taxon>Ancylostoma</taxon>
    </lineage>
</organism>
<evidence type="ECO:0000256" key="2">
    <source>
        <dbReference type="ARBA" id="ARBA00023002"/>
    </source>
</evidence>
<reference evidence="4 5" key="1">
    <citation type="submission" date="2014-10" db="EMBL/GenBank/DDBJ databases">
        <title>Draft genome of the hookworm Ancylostoma caninum.</title>
        <authorList>
            <person name="Mitreva M."/>
        </authorList>
    </citation>
    <scope>NUCLEOTIDE SEQUENCE [LARGE SCALE GENOMIC DNA]</scope>
    <source>
        <strain evidence="4 5">Baltimore</strain>
    </source>
</reference>
<protein>
    <submittedName>
        <fullName evidence="4">Oxidoreductase, FAD/FMN-binding protein</fullName>
    </submittedName>
</protein>
<dbReference type="Pfam" id="PF00724">
    <property type="entry name" value="Oxidored_FMN"/>
    <property type="match status" value="1"/>
</dbReference>
<evidence type="ECO:0000313" key="4">
    <source>
        <dbReference type="EMBL" id="RCN47440.1"/>
    </source>
</evidence>
<evidence type="ECO:0000313" key="5">
    <source>
        <dbReference type="Proteomes" id="UP000252519"/>
    </source>
</evidence>
<dbReference type="OrthoDB" id="1663137at2759"/>
<accession>A0A368GWN8</accession>
<dbReference type="InterPro" id="IPR013785">
    <property type="entry name" value="Aldolase_TIM"/>
</dbReference>
<dbReference type="PANTHER" id="PTHR43656:SF5">
    <property type="entry name" value="NADH:FLAVIN OXIDOREDUCTASE_NADH OXIDASE N-TERMINAL DOMAIN-CONTAINING PROTEIN"/>
    <property type="match status" value="1"/>
</dbReference>
<evidence type="ECO:0000259" key="3">
    <source>
        <dbReference type="Pfam" id="PF00724"/>
    </source>
</evidence>
<keyword evidence="1" id="KW-0285">Flavoprotein</keyword>
<dbReference type="PANTHER" id="PTHR43656">
    <property type="entry name" value="BINDING OXIDOREDUCTASE, PUTATIVE (AFU_ORTHOLOGUE AFUA_2G08260)-RELATED"/>
    <property type="match status" value="1"/>
</dbReference>
<dbReference type="Gene3D" id="3.20.20.70">
    <property type="entry name" value="Aldolase class I"/>
    <property type="match status" value="1"/>
</dbReference>
<dbReference type="EMBL" id="JOJR01000062">
    <property type="protein sequence ID" value="RCN47440.1"/>
    <property type="molecule type" value="Genomic_DNA"/>
</dbReference>
<dbReference type="GO" id="GO:0010181">
    <property type="term" value="F:FMN binding"/>
    <property type="evidence" value="ECO:0007669"/>
    <property type="project" value="InterPro"/>
</dbReference>
<evidence type="ECO:0000256" key="1">
    <source>
        <dbReference type="ARBA" id="ARBA00022630"/>
    </source>
</evidence>
<sequence>MVRERIPAQEVDVSILGAPLTFRNTRKAKNRFLKASMTEKLSTWDSEDLSRRGIPTQDLINVYDKWGHGGFGMILTGNVMVDPRNLESAGNPIICKENDSVELRKAFSKLANVSKYDGALVLAQISHAGRQTPLAVNAHPYSSSDVQLVSEIVKAGKPIPLALDQIKTEVIDRFVFAAKVAYETGLCSLNLSIARELVRGFDGVQLHAAHGYLLSQFLSPTTNRRTDRYGGSLQNRIRIVVEIYSAIRKEIPATTGFLVGIKTNSVEFQANGLTIEDAKEACSIMERCGFDFVELSGGTLEKIAWQHERESTRNREAYFIEFAEQIRPVFKETVVYVTGGFRTAAGMVKAIKSGVTDGIGLARPVTAEPDLPLKILRRCCFSAADTKINQDDFMTTFFVSLAQMGQMAKLPASVVNNISDGIADLSIRDEAENFKKCVEDYLPVMQKLIADNVPIYGAFPYKNLF</sequence>
<proteinExistence type="predicted"/>
<name>A0A368GWN8_ANCCA</name>
<dbReference type="STRING" id="29170.A0A368GWN8"/>
<dbReference type="CDD" id="cd04733">
    <property type="entry name" value="OYE_like_2_FMN"/>
    <property type="match status" value="1"/>
</dbReference>
<dbReference type="SUPFAM" id="SSF51395">
    <property type="entry name" value="FMN-linked oxidoreductases"/>
    <property type="match status" value="1"/>
</dbReference>
<dbReference type="InterPro" id="IPR051799">
    <property type="entry name" value="NADH_flavin_oxidoreductase"/>
</dbReference>
<dbReference type="AlphaFoldDB" id="A0A368GWN8"/>
<comment type="caution">
    <text evidence="4">The sequence shown here is derived from an EMBL/GenBank/DDBJ whole genome shotgun (WGS) entry which is preliminary data.</text>
</comment>